<dbReference type="Proteomes" id="UP000442694">
    <property type="component" value="Unassembled WGS sequence"/>
</dbReference>
<dbReference type="Pfam" id="PF07722">
    <property type="entry name" value="Peptidase_C26"/>
    <property type="match status" value="1"/>
</dbReference>
<keyword evidence="2" id="KW-1185">Reference proteome</keyword>
<gene>
    <name evidence="1" type="ORF">GCL57_11700</name>
</gene>
<dbReference type="GO" id="GO:0033969">
    <property type="term" value="F:gamma-glutamyl-gamma-aminobutyrate hydrolase activity"/>
    <property type="evidence" value="ECO:0007669"/>
    <property type="project" value="TreeGrafter"/>
</dbReference>
<protein>
    <submittedName>
        <fullName evidence="1">Gamma-glutamyl-gamma-aminobutyrate hydrolase family protein</fullName>
    </submittedName>
</protein>
<dbReference type="InterPro" id="IPR044668">
    <property type="entry name" value="PuuD-like"/>
</dbReference>
<dbReference type="GO" id="GO:0005829">
    <property type="term" value="C:cytosol"/>
    <property type="evidence" value="ECO:0007669"/>
    <property type="project" value="TreeGrafter"/>
</dbReference>
<organism evidence="1 2">
    <name type="scientific">Fluviispira multicolorata</name>
    <dbReference type="NCBI Taxonomy" id="2654512"/>
    <lineage>
        <taxon>Bacteria</taxon>
        <taxon>Pseudomonadati</taxon>
        <taxon>Bdellovibrionota</taxon>
        <taxon>Oligoflexia</taxon>
        <taxon>Silvanigrellales</taxon>
        <taxon>Silvanigrellaceae</taxon>
        <taxon>Fluviispira</taxon>
    </lineage>
</organism>
<reference evidence="1 2" key="1">
    <citation type="submission" date="2019-10" db="EMBL/GenBank/DDBJ databases">
        <title>New genus of Silvanigrellaceae.</title>
        <authorList>
            <person name="Pitt A."/>
            <person name="Hahn M.W."/>
        </authorList>
    </citation>
    <scope>NUCLEOTIDE SEQUENCE [LARGE SCALE GENOMIC DNA]</scope>
    <source>
        <strain evidence="1 2">33A1-SZDP</strain>
    </source>
</reference>
<evidence type="ECO:0000313" key="2">
    <source>
        <dbReference type="Proteomes" id="UP000442694"/>
    </source>
</evidence>
<keyword evidence="1" id="KW-0378">Hydrolase</keyword>
<dbReference type="PROSITE" id="PS51273">
    <property type="entry name" value="GATASE_TYPE_1"/>
    <property type="match status" value="1"/>
</dbReference>
<dbReference type="PANTHER" id="PTHR43235:SF1">
    <property type="entry name" value="GLUTAMINE AMIDOTRANSFERASE PB2B2.05-RELATED"/>
    <property type="match status" value="1"/>
</dbReference>
<dbReference type="Gene3D" id="3.40.50.880">
    <property type="match status" value="1"/>
</dbReference>
<dbReference type="SUPFAM" id="SSF52317">
    <property type="entry name" value="Class I glutamine amidotransferase-like"/>
    <property type="match status" value="1"/>
</dbReference>
<dbReference type="EMBL" id="WFLN01000008">
    <property type="protein sequence ID" value="KAB8029194.1"/>
    <property type="molecule type" value="Genomic_DNA"/>
</dbReference>
<dbReference type="InterPro" id="IPR011697">
    <property type="entry name" value="Peptidase_C26"/>
</dbReference>
<dbReference type="AlphaFoldDB" id="A0A833JBG1"/>
<comment type="caution">
    <text evidence="1">The sequence shown here is derived from an EMBL/GenBank/DDBJ whole genome shotgun (WGS) entry which is preliminary data.</text>
</comment>
<sequence length="264" mass="30240">MTKPIIGVLCCARMIDDVSDLHHLVFRSYIDYIKLILDAVPILIPAILNDDDDDDDDDEIAEAFINSVDGIILPGSPSNVGVRRKNLDENECFYEIQSIGVKDLNRDMTAMKLIKQAYLSDKPLLGICRGFQEINIFFGGELYQELHKVPGKFDHRSDKTKILNEKYELSHLIKIDNNSLIRELLTKENVIESDLYINSLHSQGIEKLGNYLAIEGKSEDNTIEAFRHKTAKFIYGVQWHMEWNKSKLDAIIAKEFRAHCLRSI</sequence>
<name>A0A833JBG1_9BACT</name>
<proteinExistence type="predicted"/>
<dbReference type="GO" id="GO:0006598">
    <property type="term" value="P:polyamine catabolic process"/>
    <property type="evidence" value="ECO:0007669"/>
    <property type="project" value="TreeGrafter"/>
</dbReference>
<dbReference type="PANTHER" id="PTHR43235">
    <property type="entry name" value="GLUTAMINE AMIDOTRANSFERASE PB2B2.05-RELATED"/>
    <property type="match status" value="1"/>
</dbReference>
<evidence type="ECO:0000313" key="1">
    <source>
        <dbReference type="EMBL" id="KAB8029194.1"/>
    </source>
</evidence>
<dbReference type="InterPro" id="IPR029062">
    <property type="entry name" value="Class_I_gatase-like"/>
</dbReference>
<dbReference type="RefSeq" id="WP_152213535.1">
    <property type="nucleotide sequence ID" value="NZ_WFLN01000008.1"/>
</dbReference>
<accession>A0A833JBG1</accession>